<gene>
    <name evidence="1" type="ORF">C7446_0484</name>
</gene>
<keyword evidence="2" id="KW-1185">Reference proteome</keyword>
<reference evidence="1 2" key="1">
    <citation type="submission" date="2018-10" db="EMBL/GenBank/DDBJ databases">
        <title>Genomic Encyclopedia of Type Strains, Phase IV (KMG-IV): sequencing the most valuable type-strain genomes for metagenomic binning, comparative biology and taxonomic classification.</title>
        <authorList>
            <person name="Goeker M."/>
        </authorList>
    </citation>
    <scope>NUCLEOTIDE SEQUENCE [LARGE SCALE GENOMIC DNA]</scope>
    <source>
        <strain evidence="1 2">DSM 23229</strain>
    </source>
</reference>
<dbReference type="EMBL" id="RBIN01000001">
    <property type="protein sequence ID" value="RKR07668.1"/>
    <property type="molecule type" value="Genomic_DNA"/>
</dbReference>
<dbReference type="AlphaFoldDB" id="A0A420X1D4"/>
<dbReference type="CDD" id="cd22257">
    <property type="entry name" value="AcrIF6-like"/>
    <property type="match status" value="1"/>
</dbReference>
<comment type="caution">
    <text evidence="1">The sequence shown here is derived from an EMBL/GenBank/DDBJ whole genome shotgun (WGS) entry which is preliminary data.</text>
</comment>
<evidence type="ECO:0000313" key="2">
    <source>
        <dbReference type="Proteomes" id="UP000281975"/>
    </source>
</evidence>
<evidence type="ECO:0000313" key="1">
    <source>
        <dbReference type="EMBL" id="RKR07668.1"/>
    </source>
</evidence>
<dbReference type="RefSeq" id="WP_121170913.1">
    <property type="nucleotide sequence ID" value="NZ_RBIN01000001.1"/>
</dbReference>
<name>A0A420X1D4_9GAMM</name>
<organism evidence="1 2">
    <name type="scientific">Kushneria sinocarnis</name>
    <dbReference type="NCBI Taxonomy" id="595502"/>
    <lineage>
        <taxon>Bacteria</taxon>
        <taxon>Pseudomonadati</taxon>
        <taxon>Pseudomonadota</taxon>
        <taxon>Gammaproteobacteria</taxon>
        <taxon>Oceanospirillales</taxon>
        <taxon>Halomonadaceae</taxon>
        <taxon>Kushneria</taxon>
    </lineage>
</organism>
<protein>
    <submittedName>
        <fullName evidence="1">Uncharacterized protein</fullName>
    </submittedName>
</protein>
<dbReference type="Proteomes" id="UP000281975">
    <property type="component" value="Unassembled WGS sequence"/>
</dbReference>
<accession>A0A420X1D4</accession>
<proteinExistence type="predicted"/>
<sequence>MAAFLCARLARHLFRAHPGNRRDQHQDIFVFLTQVMARIDKEPQAVHATSMPIGSGHERVRGVNMEVFNTSSCETLRQTLSLERVIEIINQGGTPTHNPYEVAAHFAYEASLAGGHLSEHSLTEQLSALCDQGADFDRPAALRAAKAIARRELNL</sequence>